<dbReference type="GO" id="GO:0005516">
    <property type="term" value="F:calmodulin binding"/>
    <property type="evidence" value="ECO:0007669"/>
    <property type="project" value="InterPro"/>
</dbReference>
<feature type="domain" description="Calcium-transporting P-type ATPase N-terminal autoinhibitory" evidence="1">
    <location>
        <begin position="8"/>
        <end position="50"/>
    </location>
</feature>
<comment type="caution">
    <text evidence="2">The sequence shown here is derived from an EMBL/GenBank/DDBJ whole genome shotgun (WGS) entry which is preliminary data.</text>
</comment>
<dbReference type="Pfam" id="PF12515">
    <property type="entry name" value="CaATP_NAI"/>
    <property type="match status" value="1"/>
</dbReference>
<reference evidence="2 3" key="1">
    <citation type="submission" date="2024-05" db="EMBL/GenBank/DDBJ databases">
        <title>Haplotype-resolved chromosome-level genome assembly of Huyou (Citrus changshanensis).</title>
        <authorList>
            <person name="Miao C."/>
            <person name="Chen W."/>
            <person name="Wu Y."/>
            <person name="Wang L."/>
            <person name="Zhao S."/>
            <person name="Grierson D."/>
            <person name="Xu C."/>
            <person name="Chen K."/>
        </authorList>
    </citation>
    <scope>NUCLEOTIDE SEQUENCE [LARGE SCALE GENOMIC DNA]</scope>
    <source>
        <strain evidence="2">01-14</strain>
        <tissue evidence="2">Leaf</tissue>
    </source>
</reference>
<name>A0AAP0QBX2_9ROSI</name>
<organism evidence="2 3">
    <name type="scientific">Citrus x changshan-huyou</name>
    <dbReference type="NCBI Taxonomy" id="2935761"/>
    <lineage>
        <taxon>Eukaryota</taxon>
        <taxon>Viridiplantae</taxon>
        <taxon>Streptophyta</taxon>
        <taxon>Embryophyta</taxon>
        <taxon>Tracheophyta</taxon>
        <taxon>Spermatophyta</taxon>
        <taxon>Magnoliopsida</taxon>
        <taxon>eudicotyledons</taxon>
        <taxon>Gunneridae</taxon>
        <taxon>Pentapetalae</taxon>
        <taxon>rosids</taxon>
        <taxon>malvids</taxon>
        <taxon>Sapindales</taxon>
        <taxon>Rutaceae</taxon>
        <taxon>Aurantioideae</taxon>
        <taxon>Citrus</taxon>
    </lineage>
</organism>
<dbReference type="Gene3D" id="1.20.5.170">
    <property type="match status" value="1"/>
</dbReference>
<evidence type="ECO:0000313" key="2">
    <source>
        <dbReference type="EMBL" id="KAK9181159.1"/>
    </source>
</evidence>
<dbReference type="AlphaFoldDB" id="A0AAP0QBX2"/>
<accession>A0AAP0QBX2</accession>
<evidence type="ECO:0000259" key="1">
    <source>
        <dbReference type="Pfam" id="PF12515"/>
    </source>
</evidence>
<dbReference type="EMBL" id="JBCGBO010000024">
    <property type="protein sequence ID" value="KAK9181159.1"/>
    <property type="molecule type" value="Genomic_DNA"/>
</dbReference>
<proteinExistence type="predicted"/>
<dbReference type="InterPro" id="IPR024750">
    <property type="entry name" value="Ca_ATPase_N_dom"/>
</dbReference>
<sequence>MDKFWNWKDFDVEHKNPSEQALRRWRSAVSIVKNRRRRFRMVADLVKRSEAEKKKLKIQLVCRSFLFNKISKYRNNRRAGDGAGCISKLH</sequence>
<protein>
    <recommendedName>
        <fullName evidence="1">Calcium-transporting P-type ATPase N-terminal autoinhibitory domain-containing protein</fullName>
    </recommendedName>
</protein>
<dbReference type="Proteomes" id="UP001428341">
    <property type="component" value="Unassembled WGS sequence"/>
</dbReference>
<keyword evidence="3" id="KW-1185">Reference proteome</keyword>
<gene>
    <name evidence="2" type="ORF">WN944_024296</name>
</gene>
<evidence type="ECO:0000313" key="3">
    <source>
        <dbReference type="Proteomes" id="UP001428341"/>
    </source>
</evidence>